<proteinExistence type="predicted"/>
<dbReference type="AlphaFoldDB" id="A0A378YNX6"/>
<feature type="compositionally biased region" description="Polar residues" evidence="1">
    <location>
        <begin position="27"/>
        <end position="41"/>
    </location>
</feature>
<reference evidence="2 3" key="1">
    <citation type="submission" date="2018-06" db="EMBL/GenBank/DDBJ databases">
        <authorList>
            <consortium name="Pathogen Informatics"/>
            <person name="Doyle S."/>
        </authorList>
    </citation>
    <scope>NUCLEOTIDE SEQUENCE [LARGE SCALE GENOMIC DNA]</scope>
    <source>
        <strain evidence="2 3">NCTC13160</strain>
    </source>
</reference>
<dbReference type="Proteomes" id="UP000254573">
    <property type="component" value="Unassembled WGS sequence"/>
</dbReference>
<protein>
    <submittedName>
        <fullName evidence="2">Uncharacterized protein</fullName>
    </submittedName>
</protein>
<evidence type="ECO:0000256" key="1">
    <source>
        <dbReference type="SAM" id="MobiDB-lite"/>
    </source>
</evidence>
<feature type="compositionally biased region" description="Basic and acidic residues" evidence="1">
    <location>
        <begin position="42"/>
        <end position="55"/>
    </location>
</feature>
<accession>A0A378YNX6</accession>
<name>A0A378YNX6_9BURK</name>
<gene>
    <name evidence="2" type="ORF">NCTC13160_02860</name>
</gene>
<organism evidence="2 3">
    <name type="scientific">Pandoraea pnomenusa</name>
    <dbReference type="NCBI Taxonomy" id="93220"/>
    <lineage>
        <taxon>Bacteria</taxon>
        <taxon>Pseudomonadati</taxon>
        <taxon>Pseudomonadota</taxon>
        <taxon>Betaproteobacteria</taxon>
        <taxon>Burkholderiales</taxon>
        <taxon>Burkholderiaceae</taxon>
        <taxon>Pandoraea</taxon>
    </lineage>
</organism>
<evidence type="ECO:0000313" key="3">
    <source>
        <dbReference type="Proteomes" id="UP000254573"/>
    </source>
</evidence>
<dbReference type="OrthoDB" id="2476150at2"/>
<sequence>MISAQKNVAGHRSVYKKQDPNKKDSLTPCTNTANLYFNNGDSSEKDRLQRTDSRRMNPGFYSLSIGPNVESPRVAKILIDNIQAFLANNKDCKSVNIKFHSFNNDSLPRAAYIEKAIVDEFPGLEIRCKTNVVSNESNKIKRFSNGVVRRLDELNKRSNLLYEAEFYSAFSNGRNTGTAEKFGQEKGALEGWYRTEIGKSIAGMSFDIVHKRKEYTYQGDDCCGALEKLIVNTPFLLDCRLFVHLCIALSIKDELGNVEFNKLVSNKYGGRLSLGPDGMLKLLEDFGMKTEARAVEELTKGDILFIRSVNASAFHPASSMNSHNLICIGKSMGEDRQLLLRGFGKEPPLSLYQWKEKMSSLAHENLTYADLQLLKYLSDSDEVPVGANISFKKAWGEIVKLNGEQLLRDELSSLGETNMRSRYTISDVKTPKNFIEHELHCSGFVSTVRP</sequence>
<feature type="region of interest" description="Disordered" evidence="1">
    <location>
        <begin position="1"/>
        <end position="59"/>
    </location>
</feature>
<dbReference type="EMBL" id="UGSG01000001">
    <property type="protein sequence ID" value="SUA78824.1"/>
    <property type="molecule type" value="Genomic_DNA"/>
</dbReference>
<evidence type="ECO:0000313" key="2">
    <source>
        <dbReference type="EMBL" id="SUA78824.1"/>
    </source>
</evidence>
<dbReference type="RefSeq" id="WP_147291588.1">
    <property type="nucleotide sequence ID" value="NZ_CP009553.3"/>
</dbReference>
<feature type="compositionally biased region" description="Basic and acidic residues" evidence="1">
    <location>
        <begin position="16"/>
        <end position="25"/>
    </location>
</feature>